<keyword evidence="2" id="KW-0812">Transmembrane</keyword>
<gene>
    <name evidence="3" type="ORF">Rhe02_16250</name>
</gene>
<evidence type="ECO:0000313" key="3">
    <source>
        <dbReference type="EMBL" id="GIH03558.1"/>
    </source>
</evidence>
<dbReference type="AlphaFoldDB" id="A0A8J3Q431"/>
<evidence type="ECO:0000256" key="2">
    <source>
        <dbReference type="SAM" id="Phobius"/>
    </source>
</evidence>
<keyword evidence="2" id="KW-1133">Transmembrane helix</keyword>
<protein>
    <submittedName>
        <fullName evidence="3">Uncharacterized protein</fullName>
    </submittedName>
</protein>
<feature type="transmembrane region" description="Helical" evidence="2">
    <location>
        <begin position="36"/>
        <end position="55"/>
    </location>
</feature>
<name>A0A8J3Q431_9ACTN</name>
<feature type="compositionally biased region" description="Gly residues" evidence="1">
    <location>
        <begin position="97"/>
        <end position="111"/>
    </location>
</feature>
<evidence type="ECO:0000256" key="1">
    <source>
        <dbReference type="SAM" id="MobiDB-lite"/>
    </source>
</evidence>
<feature type="region of interest" description="Disordered" evidence="1">
    <location>
        <begin position="57"/>
        <end position="129"/>
    </location>
</feature>
<accession>A0A8J3Q431</accession>
<reference evidence="3" key="1">
    <citation type="submission" date="2021-01" db="EMBL/GenBank/DDBJ databases">
        <title>Whole genome shotgun sequence of Rhizocola hellebori NBRC 109834.</title>
        <authorList>
            <person name="Komaki H."/>
            <person name="Tamura T."/>
        </authorList>
    </citation>
    <scope>NUCLEOTIDE SEQUENCE</scope>
    <source>
        <strain evidence="3">NBRC 109834</strain>
    </source>
</reference>
<feature type="transmembrane region" description="Helical" evidence="2">
    <location>
        <begin position="6"/>
        <end position="24"/>
    </location>
</feature>
<organism evidence="3 4">
    <name type="scientific">Rhizocola hellebori</name>
    <dbReference type="NCBI Taxonomy" id="1392758"/>
    <lineage>
        <taxon>Bacteria</taxon>
        <taxon>Bacillati</taxon>
        <taxon>Actinomycetota</taxon>
        <taxon>Actinomycetes</taxon>
        <taxon>Micromonosporales</taxon>
        <taxon>Micromonosporaceae</taxon>
        <taxon>Rhizocola</taxon>
    </lineage>
</organism>
<comment type="caution">
    <text evidence="3">The sequence shown here is derived from an EMBL/GenBank/DDBJ whole genome shotgun (WGS) entry which is preliminary data.</text>
</comment>
<dbReference type="RefSeq" id="WP_203907469.1">
    <property type="nucleotide sequence ID" value="NZ_BONY01000008.1"/>
</dbReference>
<sequence>MRTWIVPFGLLLLAIAVGIFSNWLKPPAKMTGRMIAVVFVVLVLAYSGLTIYGQIDSTAKGTDPTRLPSSAPTPDGSASASPPLTLPTSATPAPVSTGGGAPPGNQGGGGPPVRSQTTGPPPPTGPAYVQASRFRRFGDSYGSFRFETSGTRLTIGSQPEWYEMGAVLSGHYACSVTISFDVRIDPPEVVTAASYGFGFMPRAGTTNDQSSGGLLMVHPSSDTNDIAAWSTEPLPGHGGFGFDWHEIKSMWLNQHYSVAAGGTLQSARIGQEQLDDTLQQSECGEPLFFVWGGATAYLDHILIS</sequence>
<proteinExistence type="predicted"/>
<keyword evidence="4" id="KW-1185">Reference proteome</keyword>
<feature type="compositionally biased region" description="Low complexity" evidence="1">
    <location>
        <begin position="77"/>
        <end position="96"/>
    </location>
</feature>
<dbReference type="Proteomes" id="UP000612899">
    <property type="component" value="Unassembled WGS sequence"/>
</dbReference>
<dbReference type="EMBL" id="BONY01000008">
    <property type="protein sequence ID" value="GIH03558.1"/>
    <property type="molecule type" value="Genomic_DNA"/>
</dbReference>
<keyword evidence="2" id="KW-0472">Membrane</keyword>
<evidence type="ECO:0000313" key="4">
    <source>
        <dbReference type="Proteomes" id="UP000612899"/>
    </source>
</evidence>